<keyword evidence="2" id="KW-0238">DNA-binding</keyword>
<dbReference type="NCBIfam" id="NF033788">
    <property type="entry name" value="HTH_metalloreg"/>
    <property type="match status" value="1"/>
</dbReference>
<dbReference type="Proteomes" id="UP001172083">
    <property type="component" value="Unassembled WGS sequence"/>
</dbReference>
<dbReference type="InterPro" id="IPR036390">
    <property type="entry name" value="WH_DNA-bd_sf"/>
</dbReference>
<dbReference type="EMBL" id="JAUJEB010000001">
    <property type="protein sequence ID" value="MDN5213003.1"/>
    <property type="molecule type" value="Genomic_DNA"/>
</dbReference>
<dbReference type="PROSITE" id="PS50987">
    <property type="entry name" value="HTH_ARSR_2"/>
    <property type="match status" value="1"/>
</dbReference>
<evidence type="ECO:0000313" key="6">
    <source>
        <dbReference type="Proteomes" id="UP001172083"/>
    </source>
</evidence>
<evidence type="ECO:0000256" key="1">
    <source>
        <dbReference type="ARBA" id="ARBA00023015"/>
    </source>
</evidence>
<dbReference type="InterPro" id="IPR051081">
    <property type="entry name" value="HTH_MetalResp_TranReg"/>
</dbReference>
<dbReference type="InterPro" id="IPR001845">
    <property type="entry name" value="HTH_ArsR_DNA-bd_dom"/>
</dbReference>
<dbReference type="Pfam" id="PF01022">
    <property type="entry name" value="HTH_5"/>
    <property type="match status" value="1"/>
</dbReference>
<name>A0ABT8L9R6_9BACT</name>
<keyword evidence="1" id="KW-0805">Transcription regulation</keyword>
<dbReference type="PRINTS" id="PR00778">
    <property type="entry name" value="HTHARSR"/>
</dbReference>
<keyword evidence="6" id="KW-1185">Reference proteome</keyword>
<dbReference type="InterPro" id="IPR011991">
    <property type="entry name" value="ArsR-like_HTH"/>
</dbReference>
<comment type="caution">
    <text evidence="5">The sequence shown here is derived from an EMBL/GenBank/DDBJ whole genome shotgun (WGS) entry which is preliminary data.</text>
</comment>
<dbReference type="InterPro" id="IPR036388">
    <property type="entry name" value="WH-like_DNA-bd_sf"/>
</dbReference>
<dbReference type="SUPFAM" id="SSF46785">
    <property type="entry name" value="Winged helix' DNA-binding domain"/>
    <property type="match status" value="1"/>
</dbReference>
<dbReference type="PANTHER" id="PTHR33154:SF33">
    <property type="entry name" value="TRANSCRIPTIONAL REPRESSOR SDPR"/>
    <property type="match status" value="1"/>
</dbReference>
<proteinExistence type="predicted"/>
<protein>
    <submittedName>
        <fullName evidence="5">Metalloregulator ArsR/SmtB family transcription factor</fullName>
    </submittedName>
</protein>
<keyword evidence="3" id="KW-0804">Transcription</keyword>
<dbReference type="PANTHER" id="PTHR33154">
    <property type="entry name" value="TRANSCRIPTIONAL REGULATOR, ARSR FAMILY"/>
    <property type="match status" value="1"/>
</dbReference>
<accession>A0ABT8L9R6</accession>
<dbReference type="SMART" id="SM00418">
    <property type="entry name" value="HTH_ARSR"/>
    <property type="match status" value="1"/>
</dbReference>
<dbReference type="Gene3D" id="1.10.10.10">
    <property type="entry name" value="Winged helix-like DNA-binding domain superfamily/Winged helix DNA-binding domain"/>
    <property type="match status" value="1"/>
</dbReference>
<dbReference type="RefSeq" id="WP_346758319.1">
    <property type="nucleotide sequence ID" value="NZ_JAUJEB010000001.1"/>
</dbReference>
<gene>
    <name evidence="5" type="ORF">QQ020_13130</name>
</gene>
<evidence type="ECO:0000313" key="5">
    <source>
        <dbReference type="EMBL" id="MDN5213003.1"/>
    </source>
</evidence>
<organism evidence="5 6">
    <name type="scientific">Agaribacillus aureus</name>
    <dbReference type="NCBI Taxonomy" id="3051825"/>
    <lineage>
        <taxon>Bacteria</taxon>
        <taxon>Pseudomonadati</taxon>
        <taxon>Bacteroidota</taxon>
        <taxon>Cytophagia</taxon>
        <taxon>Cytophagales</taxon>
        <taxon>Splendidivirgaceae</taxon>
        <taxon>Agaribacillus</taxon>
    </lineage>
</organism>
<evidence type="ECO:0000259" key="4">
    <source>
        <dbReference type="PROSITE" id="PS50987"/>
    </source>
</evidence>
<sequence length="108" mass="12680">MNLRRDVFQAISDPTRRAIMLLLASQSMTAGVIATHFNSARPTISKHIKVLTECELVKSHQRGREIHYEVNITKMKEVDQWLKEFQTIWENRFVQLDEILLNSKNDKK</sequence>
<reference evidence="5" key="1">
    <citation type="submission" date="2023-06" db="EMBL/GenBank/DDBJ databases">
        <title>Genomic of Agaribacillus aureum.</title>
        <authorList>
            <person name="Wang G."/>
        </authorList>
    </citation>
    <scope>NUCLEOTIDE SEQUENCE</scope>
    <source>
        <strain evidence="5">BMA12</strain>
    </source>
</reference>
<evidence type="ECO:0000256" key="3">
    <source>
        <dbReference type="ARBA" id="ARBA00023163"/>
    </source>
</evidence>
<evidence type="ECO:0000256" key="2">
    <source>
        <dbReference type="ARBA" id="ARBA00023125"/>
    </source>
</evidence>
<feature type="domain" description="HTH arsR-type" evidence="4">
    <location>
        <begin position="1"/>
        <end position="90"/>
    </location>
</feature>
<dbReference type="CDD" id="cd00090">
    <property type="entry name" value="HTH_ARSR"/>
    <property type="match status" value="1"/>
</dbReference>